<feature type="region of interest" description="Disordered" evidence="1">
    <location>
        <begin position="1"/>
        <end position="37"/>
    </location>
</feature>
<evidence type="ECO:0008006" key="4">
    <source>
        <dbReference type="Google" id="ProtNLM"/>
    </source>
</evidence>
<dbReference type="InterPro" id="IPR008984">
    <property type="entry name" value="SMAD_FHA_dom_sf"/>
</dbReference>
<evidence type="ECO:0000313" key="3">
    <source>
        <dbReference type="Proteomes" id="UP000187283"/>
    </source>
</evidence>
<evidence type="ECO:0000256" key="1">
    <source>
        <dbReference type="SAM" id="MobiDB-lite"/>
    </source>
</evidence>
<name>A0A1R1Y0E7_9FUNG</name>
<dbReference type="Proteomes" id="UP000187283">
    <property type="component" value="Unassembled WGS sequence"/>
</dbReference>
<sequence length="200" mass="23078">MNETQPTQEESDKQYLDDYSKSSLPSDVTQQNSTNNLSRDFKLPSNFYNFKKFAVILINKQQDEKQLCMELNELNLNSGGCTFHRNGNSLAKSDTSSKEIQIARIFKKTYTCTSSLQYNNNFVLDNLSNRKIYVNKYQVDSNCSRSIFHNDVIKIDELEFLVCISSQRDLIVESETAQVDLSTKKFDIIHFFNQALMNSS</sequence>
<organism evidence="2 3">
    <name type="scientific">Smittium culicis</name>
    <dbReference type="NCBI Taxonomy" id="133412"/>
    <lineage>
        <taxon>Eukaryota</taxon>
        <taxon>Fungi</taxon>
        <taxon>Fungi incertae sedis</taxon>
        <taxon>Zoopagomycota</taxon>
        <taxon>Kickxellomycotina</taxon>
        <taxon>Harpellomycetes</taxon>
        <taxon>Harpellales</taxon>
        <taxon>Legeriomycetaceae</taxon>
        <taxon>Smittium</taxon>
    </lineage>
</organism>
<gene>
    <name evidence="2" type="ORF">AYI70_g4121</name>
</gene>
<dbReference type="SUPFAM" id="SSF49879">
    <property type="entry name" value="SMAD/FHA domain"/>
    <property type="match status" value="1"/>
</dbReference>
<accession>A0A1R1Y0E7</accession>
<feature type="compositionally biased region" description="Basic and acidic residues" evidence="1">
    <location>
        <begin position="10"/>
        <end position="20"/>
    </location>
</feature>
<proteinExistence type="predicted"/>
<evidence type="ECO:0000313" key="2">
    <source>
        <dbReference type="EMBL" id="OMJ20421.1"/>
    </source>
</evidence>
<comment type="caution">
    <text evidence="2">The sequence shown here is derived from an EMBL/GenBank/DDBJ whole genome shotgun (WGS) entry which is preliminary data.</text>
</comment>
<dbReference type="AlphaFoldDB" id="A0A1R1Y0E7"/>
<protein>
    <recommendedName>
        <fullName evidence="4">FHA domain-containing protein</fullName>
    </recommendedName>
</protein>
<keyword evidence="3" id="KW-1185">Reference proteome</keyword>
<feature type="compositionally biased region" description="Polar residues" evidence="1">
    <location>
        <begin position="21"/>
        <end position="37"/>
    </location>
</feature>
<dbReference type="EMBL" id="LSSN01001245">
    <property type="protein sequence ID" value="OMJ20421.1"/>
    <property type="molecule type" value="Genomic_DNA"/>
</dbReference>
<reference evidence="2 3" key="1">
    <citation type="submission" date="2017-01" db="EMBL/GenBank/DDBJ databases">
        <authorList>
            <person name="Mah S.A."/>
            <person name="Swanson W.J."/>
            <person name="Moy G.W."/>
            <person name="Vacquier V.D."/>
        </authorList>
    </citation>
    <scope>NUCLEOTIDE SEQUENCE [LARGE SCALE GENOMIC DNA]</scope>
    <source>
        <strain evidence="2 3">GSMNP</strain>
    </source>
</reference>